<dbReference type="InterPro" id="IPR028356">
    <property type="entry name" value="UDPglc_DH_euk"/>
</dbReference>
<dbReference type="UniPathway" id="UPA00038">
    <property type="reaction ID" value="UER00491"/>
</dbReference>
<dbReference type="EMBL" id="KZ308513">
    <property type="protein sequence ID" value="KAG8230810.1"/>
    <property type="molecule type" value="Genomic_DNA"/>
</dbReference>
<dbReference type="PANTHER" id="PTHR11374">
    <property type="entry name" value="UDP-GLUCOSE DEHYDROGENASE/UDP-MANNAC DEHYDROGENASE"/>
    <property type="match status" value="1"/>
</dbReference>
<dbReference type="InterPro" id="IPR036291">
    <property type="entry name" value="NAD(P)-bd_dom_sf"/>
</dbReference>
<keyword evidence="5" id="KW-0520">NAD</keyword>
<dbReference type="FunFam" id="3.40.50.720:FF:000032">
    <property type="entry name" value="UDP-glucose 6-dehydrogenase"/>
    <property type="match status" value="1"/>
</dbReference>
<evidence type="ECO:0000259" key="7">
    <source>
        <dbReference type="SMART" id="SM00984"/>
    </source>
</evidence>
<dbReference type="InterPro" id="IPR036220">
    <property type="entry name" value="UDP-Glc/GDP-Man_DH_C_sf"/>
</dbReference>
<dbReference type="OrthoDB" id="5059218at2759"/>
<dbReference type="InterPro" id="IPR014027">
    <property type="entry name" value="UDP-Glc/GDP-Man_DH_C"/>
</dbReference>
<dbReference type="SUPFAM" id="SSF51735">
    <property type="entry name" value="NAD(P)-binding Rossmann-fold domains"/>
    <property type="match status" value="1"/>
</dbReference>
<evidence type="ECO:0000256" key="3">
    <source>
        <dbReference type="ARBA" id="ARBA00015132"/>
    </source>
</evidence>
<dbReference type="SUPFAM" id="SSF52413">
    <property type="entry name" value="UDP-glucose/GDP-mannose dehydrogenase C-terminal domain"/>
    <property type="match status" value="1"/>
</dbReference>
<organism evidence="8 9">
    <name type="scientific">Ladona fulva</name>
    <name type="common">Scarce chaser dragonfly</name>
    <name type="synonym">Libellula fulva</name>
    <dbReference type="NCBI Taxonomy" id="123851"/>
    <lineage>
        <taxon>Eukaryota</taxon>
        <taxon>Metazoa</taxon>
        <taxon>Ecdysozoa</taxon>
        <taxon>Arthropoda</taxon>
        <taxon>Hexapoda</taxon>
        <taxon>Insecta</taxon>
        <taxon>Pterygota</taxon>
        <taxon>Palaeoptera</taxon>
        <taxon>Odonata</taxon>
        <taxon>Epiprocta</taxon>
        <taxon>Anisoptera</taxon>
        <taxon>Libelluloidea</taxon>
        <taxon>Libellulidae</taxon>
        <taxon>Ladona</taxon>
    </lineage>
</organism>
<comment type="catalytic activity">
    <reaction evidence="6">
        <text>UDP-alpha-D-glucose + 2 NAD(+) + H2O = UDP-alpha-D-glucuronate + 2 NADH + 3 H(+)</text>
        <dbReference type="Rhea" id="RHEA:23596"/>
        <dbReference type="ChEBI" id="CHEBI:15377"/>
        <dbReference type="ChEBI" id="CHEBI:15378"/>
        <dbReference type="ChEBI" id="CHEBI:57540"/>
        <dbReference type="ChEBI" id="CHEBI:57945"/>
        <dbReference type="ChEBI" id="CHEBI:58052"/>
        <dbReference type="ChEBI" id="CHEBI:58885"/>
        <dbReference type="EC" id="1.1.1.22"/>
    </reaction>
</comment>
<dbReference type="SMART" id="SM00984">
    <property type="entry name" value="UDPG_MGDP_dh_C"/>
    <property type="match status" value="1"/>
</dbReference>
<dbReference type="EC" id="1.1.1.22" evidence="2"/>
<comment type="pathway">
    <text evidence="1">Nucleotide-sugar biosynthesis; UDP-alpha-D-glucuronate biosynthesis; UDP-alpha-D-glucuronate from UDP-alpha-D-glucose: step 1/1.</text>
</comment>
<dbReference type="GO" id="GO:0051287">
    <property type="term" value="F:NAD binding"/>
    <property type="evidence" value="ECO:0007669"/>
    <property type="project" value="InterPro"/>
</dbReference>
<dbReference type="Proteomes" id="UP000792457">
    <property type="component" value="Unassembled WGS sequence"/>
</dbReference>
<name>A0A8K0P058_LADFU</name>
<dbReference type="InterPro" id="IPR008927">
    <property type="entry name" value="6-PGluconate_DH-like_C_sf"/>
</dbReference>
<dbReference type="Pfam" id="PF03720">
    <property type="entry name" value="UDPG_MGDP_dh_C"/>
    <property type="match status" value="1"/>
</dbReference>
<evidence type="ECO:0000256" key="6">
    <source>
        <dbReference type="ARBA" id="ARBA00047473"/>
    </source>
</evidence>
<sequence length="548" mass="60039">MAQRISSINSLSAVCEATGADVTEVAKAVGLDSRIGAKFLQASVGFGGSCFQKDILNLVYICECLNLPEVAAYWQQNIFEFDYLVLNFTSIAKMVIKRICCIGAGYVGGPTCSVMALKCPDIIITVVDKSKERIMQWNSEKLPIYEPGLDDVVKTCRGRNLFFSTDIETAIIEADLIFISVNTPAKSFGIGKGRAADLKYVEGAARMIAKVATGDKVVVEKSTVPVRAAESILKILRANNKPGVSYQILSNPEFLAEGTAIDDLINADRVLIGGEDTPEGQAAIEKLCWAANAFLAQRISSINSLSAVCEATGADVTEVAKAVGLDSRIGAKFLQASVGFGGSCFQKDILNLVYICECLNLPEVAAYWQQVIDMNEYQKSRFSGKVIEALFNTVTDKRIALLGFAFKKNTGDTRESPAIHVSKTLLDEGAKLHIYDPKVDHKQIMYDLTHACVTDDPEKVKNSVSIHDDPYSATSGTHAIVLCTEWDEFVSLDYEKIYDGMMKPAYIFDGRKILDHSQLLKIGFHVETIGKRLCRPLVNRIWGSPYQI</sequence>
<keyword evidence="4" id="KW-0560">Oxidoreductase</keyword>
<dbReference type="InterPro" id="IPR014026">
    <property type="entry name" value="UDP-Glc/GDP-Man_DH_dimer"/>
</dbReference>
<dbReference type="PANTHER" id="PTHR11374:SF3">
    <property type="entry name" value="UDP-GLUCOSE 6-DEHYDROGENASE"/>
    <property type="match status" value="1"/>
</dbReference>
<evidence type="ECO:0000256" key="2">
    <source>
        <dbReference type="ARBA" id="ARBA00012954"/>
    </source>
</evidence>
<dbReference type="Pfam" id="PF00984">
    <property type="entry name" value="UDPG_MGDP_dh"/>
    <property type="match status" value="2"/>
</dbReference>
<accession>A0A8K0P058</accession>
<gene>
    <name evidence="8" type="ORF">J437_LFUL010590</name>
</gene>
<feature type="domain" description="UDP-glucose/GDP-mannose dehydrogenase C-terminal" evidence="7">
    <location>
        <begin position="400"/>
        <end position="516"/>
    </location>
</feature>
<dbReference type="Gene3D" id="1.20.5.100">
    <property type="entry name" value="Cytochrome c1, transmembrane anchor, C-terminal"/>
    <property type="match status" value="2"/>
</dbReference>
<evidence type="ECO:0000313" key="8">
    <source>
        <dbReference type="EMBL" id="KAG8230810.1"/>
    </source>
</evidence>
<evidence type="ECO:0000256" key="4">
    <source>
        <dbReference type="ARBA" id="ARBA00023002"/>
    </source>
</evidence>
<reference evidence="8" key="2">
    <citation type="submission" date="2017-10" db="EMBL/GenBank/DDBJ databases">
        <title>Ladona fulva Genome sequencing and assembly.</title>
        <authorList>
            <person name="Murali S."/>
            <person name="Richards S."/>
            <person name="Bandaranaike D."/>
            <person name="Bellair M."/>
            <person name="Blankenburg K."/>
            <person name="Chao H."/>
            <person name="Dinh H."/>
            <person name="Doddapaneni H."/>
            <person name="Dugan-Rocha S."/>
            <person name="Elkadiri S."/>
            <person name="Gnanaolivu R."/>
            <person name="Hernandez B."/>
            <person name="Skinner E."/>
            <person name="Javaid M."/>
            <person name="Lee S."/>
            <person name="Li M."/>
            <person name="Ming W."/>
            <person name="Munidasa M."/>
            <person name="Muniz J."/>
            <person name="Nguyen L."/>
            <person name="Hughes D."/>
            <person name="Osuji N."/>
            <person name="Pu L.-L."/>
            <person name="Puazo M."/>
            <person name="Qu C."/>
            <person name="Quiroz J."/>
            <person name="Raj R."/>
            <person name="Weissenberger G."/>
            <person name="Xin Y."/>
            <person name="Zou X."/>
            <person name="Han Y."/>
            <person name="Worley K."/>
            <person name="Muzny D."/>
            <person name="Gibbs R."/>
        </authorList>
    </citation>
    <scope>NUCLEOTIDE SEQUENCE</scope>
    <source>
        <strain evidence="8">Sampled in the wild</strain>
    </source>
</reference>
<keyword evidence="9" id="KW-1185">Reference proteome</keyword>
<dbReference type="AlphaFoldDB" id="A0A8K0P058"/>
<evidence type="ECO:0000256" key="1">
    <source>
        <dbReference type="ARBA" id="ARBA00004701"/>
    </source>
</evidence>
<dbReference type="GO" id="GO:0006065">
    <property type="term" value="P:UDP-glucuronate biosynthetic process"/>
    <property type="evidence" value="ECO:0007669"/>
    <property type="project" value="UniProtKB-UniPathway"/>
</dbReference>
<dbReference type="SUPFAM" id="SSF48179">
    <property type="entry name" value="6-phosphogluconate dehydrogenase C-terminal domain-like"/>
    <property type="match status" value="2"/>
</dbReference>
<dbReference type="Pfam" id="PF03721">
    <property type="entry name" value="UDPG_MGDP_dh_N"/>
    <property type="match status" value="1"/>
</dbReference>
<dbReference type="GO" id="GO:0005634">
    <property type="term" value="C:nucleus"/>
    <property type="evidence" value="ECO:0007669"/>
    <property type="project" value="TreeGrafter"/>
</dbReference>
<proteinExistence type="predicted"/>
<evidence type="ECO:0000313" key="9">
    <source>
        <dbReference type="Proteomes" id="UP000792457"/>
    </source>
</evidence>
<dbReference type="InterPro" id="IPR001732">
    <property type="entry name" value="UDP-Glc/GDP-Man_DH_N"/>
</dbReference>
<reference evidence="8" key="1">
    <citation type="submission" date="2013-04" db="EMBL/GenBank/DDBJ databases">
        <authorList>
            <person name="Qu J."/>
            <person name="Murali S.C."/>
            <person name="Bandaranaike D."/>
            <person name="Bellair M."/>
            <person name="Blankenburg K."/>
            <person name="Chao H."/>
            <person name="Dinh H."/>
            <person name="Doddapaneni H."/>
            <person name="Downs B."/>
            <person name="Dugan-Rocha S."/>
            <person name="Elkadiri S."/>
            <person name="Gnanaolivu R.D."/>
            <person name="Hernandez B."/>
            <person name="Javaid M."/>
            <person name="Jayaseelan J.C."/>
            <person name="Lee S."/>
            <person name="Li M."/>
            <person name="Ming W."/>
            <person name="Munidasa M."/>
            <person name="Muniz J."/>
            <person name="Nguyen L."/>
            <person name="Ongeri F."/>
            <person name="Osuji N."/>
            <person name="Pu L.-L."/>
            <person name="Puazo M."/>
            <person name="Qu C."/>
            <person name="Quiroz J."/>
            <person name="Raj R."/>
            <person name="Weissenberger G."/>
            <person name="Xin Y."/>
            <person name="Zou X."/>
            <person name="Han Y."/>
            <person name="Richards S."/>
            <person name="Worley K."/>
            <person name="Muzny D."/>
            <person name="Gibbs R."/>
        </authorList>
    </citation>
    <scope>NUCLEOTIDE SEQUENCE</scope>
    <source>
        <strain evidence="8">Sampled in the wild</strain>
    </source>
</reference>
<dbReference type="GO" id="GO:0003979">
    <property type="term" value="F:UDP-glucose 6-dehydrogenase activity"/>
    <property type="evidence" value="ECO:0007669"/>
    <property type="project" value="UniProtKB-EC"/>
</dbReference>
<dbReference type="GO" id="GO:0006024">
    <property type="term" value="P:glycosaminoglycan biosynthetic process"/>
    <property type="evidence" value="ECO:0007669"/>
    <property type="project" value="TreeGrafter"/>
</dbReference>
<protein>
    <recommendedName>
        <fullName evidence="3">UDP-glucose 6-dehydrogenase</fullName>
        <ecNumber evidence="2">1.1.1.22</ecNumber>
    </recommendedName>
</protein>
<dbReference type="FunFam" id="3.40.50.720:FF:000114">
    <property type="entry name" value="UDP-glucose 6-dehydrogenase"/>
    <property type="match status" value="1"/>
</dbReference>
<comment type="caution">
    <text evidence="8">The sequence shown here is derived from an EMBL/GenBank/DDBJ whole genome shotgun (WGS) entry which is preliminary data.</text>
</comment>
<evidence type="ECO:0000256" key="5">
    <source>
        <dbReference type="ARBA" id="ARBA00023027"/>
    </source>
</evidence>
<dbReference type="Gene3D" id="3.40.50.720">
    <property type="entry name" value="NAD(P)-binding Rossmann-like Domain"/>
    <property type="match status" value="3"/>
</dbReference>